<sequence length="47" mass="5124">NTYSVLAHVSGELLSVPGELARVPGELVFVAEYRSRVLIRSRGIGVR</sequence>
<dbReference type="AlphaFoldDB" id="X0YTU9"/>
<dbReference type="EMBL" id="BARS01050635">
    <property type="protein sequence ID" value="GAG50162.1"/>
    <property type="molecule type" value="Genomic_DNA"/>
</dbReference>
<accession>X0YTU9</accession>
<name>X0YTU9_9ZZZZ</name>
<comment type="caution">
    <text evidence="1">The sequence shown here is derived from an EMBL/GenBank/DDBJ whole genome shotgun (WGS) entry which is preliminary data.</text>
</comment>
<gene>
    <name evidence="1" type="ORF">S01H1_75551</name>
</gene>
<proteinExistence type="predicted"/>
<organism evidence="1">
    <name type="scientific">marine sediment metagenome</name>
    <dbReference type="NCBI Taxonomy" id="412755"/>
    <lineage>
        <taxon>unclassified sequences</taxon>
        <taxon>metagenomes</taxon>
        <taxon>ecological metagenomes</taxon>
    </lineage>
</organism>
<protein>
    <submittedName>
        <fullName evidence="1">Uncharacterized protein</fullName>
    </submittedName>
</protein>
<evidence type="ECO:0000313" key="1">
    <source>
        <dbReference type="EMBL" id="GAG50162.1"/>
    </source>
</evidence>
<reference evidence="1" key="1">
    <citation type="journal article" date="2014" name="Front. Microbiol.">
        <title>High frequency of phylogenetically diverse reductive dehalogenase-homologous genes in deep subseafloor sedimentary metagenomes.</title>
        <authorList>
            <person name="Kawai M."/>
            <person name="Futagami T."/>
            <person name="Toyoda A."/>
            <person name="Takaki Y."/>
            <person name="Nishi S."/>
            <person name="Hori S."/>
            <person name="Arai W."/>
            <person name="Tsubouchi T."/>
            <person name="Morono Y."/>
            <person name="Uchiyama I."/>
            <person name="Ito T."/>
            <person name="Fujiyama A."/>
            <person name="Inagaki F."/>
            <person name="Takami H."/>
        </authorList>
    </citation>
    <scope>NUCLEOTIDE SEQUENCE</scope>
    <source>
        <strain evidence="1">Expedition CK06-06</strain>
    </source>
</reference>
<feature type="non-terminal residue" evidence="1">
    <location>
        <position position="1"/>
    </location>
</feature>